<evidence type="ECO:0000313" key="2">
    <source>
        <dbReference type="EMBL" id="EKC73638.1"/>
    </source>
</evidence>
<name>K1TV07_9ZZZZ</name>
<protein>
    <submittedName>
        <fullName evidence="2">Phage minor capsid protein 2</fullName>
    </submittedName>
</protein>
<sequence length="336" mass="38361">MNIKQDKTMMEYLIASAKKTNNNLQNLAMTTANTGQQDFLNVINEAYLQTSTGAKSYSQAIIDAINKIGNKGAIVEYPSGHKVTLETAARMNIVTGINQTCGKLQQMRAEEMNWDLMELTAHSGARPSHEKWQGKIVSLSGKDGYLSLKDIGYGEITGFKGINCYHDWRPYYKGSSKTYSNDELEKMNDEKVTYNGKQITKYEAKQIQRSIERQIRQDKKNIAGLQGVLTSTTNNNKLIEETRTELAKKTLQYNTHKRELDGLIEQISSKKDNTRLFIVEKYDNKTISNITKLANKYNNSDIIGLKVNDVEIKEIGEHIISRTYGKKVRFRRCRRY</sequence>
<proteinExistence type="predicted"/>
<dbReference type="AlphaFoldDB" id="K1TV07"/>
<evidence type="ECO:0000256" key="1">
    <source>
        <dbReference type="SAM" id="Coils"/>
    </source>
</evidence>
<dbReference type="GO" id="GO:0005198">
    <property type="term" value="F:structural molecule activity"/>
    <property type="evidence" value="ECO:0007669"/>
    <property type="project" value="InterPro"/>
</dbReference>
<feature type="non-terminal residue" evidence="2">
    <location>
        <position position="336"/>
    </location>
</feature>
<accession>K1TV07</accession>
<dbReference type="EMBL" id="AJWZ01001486">
    <property type="protein sequence ID" value="EKC73638.1"/>
    <property type="molecule type" value="Genomic_DNA"/>
</dbReference>
<dbReference type="InterPro" id="IPR009319">
    <property type="entry name" value="Phage_A118_VSP1"/>
</dbReference>
<gene>
    <name evidence="2" type="ORF">OBE_02284</name>
</gene>
<organism evidence="2">
    <name type="scientific">human gut metagenome</name>
    <dbReference type="NCBI Taxonomy" id="408170"/>
    <lineage>
        <taxon>unclassified sequences</taxon>
        <taxon>metagenomes</taxon>
        <taxon>organismal metagenomes</taxon>
    </lineage>
</organism>
<feature type="coiled-coil region" evidence="1">
    <location>
        <begin position="239"/>
        <end position="273"/>
    </location>
</feature>
<dbReference type="Pfam" id="PF06152">
    <property type="entry name" value="Phage_min_cap2"/>
    <property type="match status" value="1"/>
</dbReference>
<reference evidence="2" key="1">
    <citation type="journal article" date="2013" name="Environ. Microbiol.">
        <title>Microbiota from the distal guts of lean and obese adolescents exhibit partial functional redundancy besides clear differences in community structure.</title>
        <authorList>
            <person name="Ferrer M."/>
            <person name="Ruiz A."/>
            <person name="Lanza F."/>
            <person name="Haange S.B."/>
            <person name="Oberbach A."/>
            <person name="Till H."/>
            <person name="Bargiela R."/>
            <person name="Campoy C."/>
            <person name="Segura M.T."/>
            <person name="Richter M."/>
            <person name="von Bergen M."/>
            <person name="Seifert J."/>
            <person name="Suarez A."/>
        </authorList>
    </citation>
    <scope>NUCLEOTIDE SEQUENCE</scope>
</reference>
<keyword evidence="1" id="KW-0175">Coiled coil</keyword>
<comment type="caution">
    <text evidence="2">The sequence shown here is derived from an EMBL/GenBank/DDBJ whole genome shotgun (WGS) entry which is preliminary data.</text>
</comment>